<evidence type="ECO:0000313" key="1">
    <source>
        <dbReference type="EMBL" id="OWY95741.1"/>
    </source>
</evidence>
<gene>
    <name evidence="1" type="ORF">PHMEG_00034178</name>
</gene>
<dbReference type="AlphaFoldDB" id="A0A225US38"/>
<dbReference type="EMBL" id="NBNE01012550">
    <property type="protein sequence ID" value="OWY95741.1"/>
    <property type="molecule type" value="Genomic_DNA"/>
</dbReference>
<organism evidence="1 2">
    <name type="scientific">Phytophthora megakarya</name>
    <dbReference type="NCBI Taxonomy" id="4795"/>
    <lineage>
        <taxon>Eukaryota</taxon>
        <taxon>Sar</taxon>
        <taxon>Stramenopiles</taxon>
        <taxon>Oomycota</taxon>
        <taxon>Peronosporomycetes</taxon>
        <taxon>Peronosporales</taxon>
        <taxon>Peronosporaceae</taxon>
        <taxon>Phytophthora</taxon>
    </lineage>
</organism>
<keyword evidence="2" id="KW-1185">Reference proteome</keyword>
<accession>A0A225US38</accession>
<proteinExistence type="predicted"/>
<dbReference type="Proteomes" id="UP000198211">
    <property type="component" value="Unassembled WGS sequence"/>
</dbReference>
<evidence type="ECO:0000313" key="2">
    <source>
        <dbReference type="Proteomes" id="UP000198211"/>
    </source>
</evidence>
<sequence length="185" mass="21450">MMGQEKEVLGVTDGTYKLDFINWTLVSFGTCGQRYTTKNYTSTNFILRHLSFAYTKLFPVVIYFALVVFRYELVCGYGSMDHCDAFVSKKIEREKGLLNKKQEYDDAIKPHLYLLERSRSEDQLFALSKTITENWWARGEGGYTDWLEEQYLSDPWDLWFITASNKAGIVRNQNPIGHTPVPSSK</sequence>
<dbReference type="OrthoDB" id="127062at2759"/>
<comment type="caution">
    <text evidence="1">The sequence shown here is derived from an EMBL/GenBank/DDBJ whole genome shotgun (WGS) entry which is preliminary data.</text>
</comment>
<reference evidence="2" key="1">
    <citation type="submission" date="2017-03" db="EMBL/GenBank/DDBJ databases">
        <title>Phytopthora megakarya and P. palmivora, two closely related causual agents of cacao black pod achieved similar genome size and gene model numbers by different mechanisms.</title>
        <authorList>
            <person name="Ali S."/>
            <person name="Shao J."/>
            <person name="Larry D.J."/>
            <person name="Kronmiller B."/>
            <person name="Shen D."/>
            <person name="Strem M.D."/>
            <person name="Melnick R.L."/>
            <person name="Guiltinan M.J."/>
            <person name="Tyler B.M."/>
            <person name="Meinhardt L.W."/>
            <person name="Bailey B.A."/>
        </authorList>
    </citation>
    <scope>NUCLEOTIDE SEQUENCE [LARGE SCALE GENOMIC DNA]</scope>
    <source>
        <strain evidence="2">zdho120</strain>
    </source>
</reference>
<protein>
    <submittedName>
        <fullName evidence="1">Uncharacterized protein</fullName>
    </submittedName>
</protein>
<name>A0A225US38_9STRA</name>